<dbReference type="AlphaFoldDB" id="A0A397TUP1"/>
<evidence type="ECO:0000313" key="1">
    <source>
        <dbReference type="EMBL" id="RIA98871.1"/>
    </source>
</evidence>
<dbReference type="EMBL" id="QKYT01000010">
    <property type="protein sequence ID" value="RIA98871.1"/>
    <property type="molecule type" value="Genomic_DNA"/>
</dbReference>
<proteinExistence type="predicted"/>
<organism evidence="1 2">
    <name type="scientific">Glomus cerebriforme</name>
    <dbReference type="NCBI Taxonomy" id="658196"/>
    <lineage>
        <taxon>Eukaryota</taxon>
        <taxon>Fungi</taxon>
        <taxon>Fungi incertae sedis</taxon>
        <taxon>Mucoromycota</taxon>
        <taxon>Glomeromycotina</taxon>
        <taxon>Glomeromycetes</taxon>
        <taxon>Glomerales</taxon>
        <taxon>Glomeraceae</taxon>
        <taxon>Glomus</taxon>
    </lineage>
</organism>
<evidence type="ECO:0000313" key="2">
    <source>
        <dbReference type="Proteomes" id="UP000265703"/>
    </source>
</evidence>
<dbReference type="Proteomes" id="UP000265703">
    <property type="component" value="Unassembled WGS sequence"/>
</dbReference>
<protein>
    <submittedName>
        <fullName evidence="1">Uncharacterized protein</fullName>
    </submittedName>
</protein>
<gene>
    <name evidence="1" type="ORF">C1645_812185</name>
</gene>
<comment type="caution">
    <text evidence="1">The sequence shown here is derived from an EMBL/GenBank/DDBJ whole genome shotgun (WGS) entry which is preliminary data.</text>
</comment>
<reference evidence="1 2" key="1">
    <citation type="submission" date="2018-06" db="EMBL/GenBank/DDBJ databases">
        <title>Comparative genomics reveals the genomic features of Rhizophagus irregularis, R. cerebriforme, R. diaphanum and Gigaspora rosea, and their symbiotic lifestyle signature.</title>
        <authorList>
            <person name="Morin E."/>
            <person name="San Clemente H."/>
            <person name="Chen E.C.H."/>
            <person name="De La Providencia I."/>
            <person name="Hainaut M."/>
            <person name="Kuo A."/>
            <person name="Kohler A."/>
            <person name="Murat C."/>
            <person name="Tang N."/>
            <person name="Roy S."/>
            <person name="Loubradou J."/>
            <person name="Henrissat B."/>
            <person name="Grigoriev I.V."/>
            <person name="Corradi N."/>
            <person name="Roux C."/>
            <person name="Martin F.M."/>
        </authorList>
    </citation>
    <scope>NUCLEOTIDE SEQUENCE [LARGE SCALE GENOMIC DNA]</scope>
    <source>
        <strain evidence="1 2">DAOM 227022</strain>
    </source>
</reference>
<keyword evidence="2" id="KW-1185">Reference proteome</keyword>
<accession>A0A397TUP1</accession>
<sequence length="248" mass="29360">MNTSYNPTTLNISSNENAQDIPVTAFDNMPQVSTMTFTPLNMNENQVPDIQAIIPDHTLQSMQDYQISHLPSLAQPQETVIMSEYSFFYAHDFQMYHISCKEIPLSFEDVSQLLNNIDNNMIHQSNNIYTFYHVQPEIKKIFQVTCEKVSHAFIFQFLNKIIYNIQFTKSEHNQQEFSRSQQENLKLHLKKDLNHYLAPKIVYEDNYNLYKRFIQDYCTYENMTNSTNNHFQQYNANILPFDQSQTFQ</sequence>
<name>A0A397TUP1_9GLOM</name>
<dbReference type="OrthoDB" id="2332461at2759"/>